<protein>
    <submittedName>
        <fullName evidence="2">Glycosyltransferase family 1 protein</fullName>
    </submittedName>
</protein>
<evidence type="ECO:0000313" key="2">
    <source>
        <dbReference type="EMBL" id="ATX65654.1"/>
    </source>
</evidence>
<dbReference type="AlphaFoldDB" id="A0A2K8K882"/>
<gene>
    <name evidence="2" type="ORF">BG454_07310</name>
</gene>
<dbReference type="EMBL" id="CP024899">
    <property type="protein sequence ID" value="ATX65654.1"/>
    <property type="molecule type" value="Genomic_DNA"/>
</dbReference>
<dbReference type="Pfam" id="PF13524">
    <property type="entry name" value="Glyco_trans_1_2"/>
    <property type="match status" value="1"/>
</dbReference>
<dbReference type="GO" id="GO:0016740">
    <property type="term" value="F:transferase activity"/>
    <property type="evidence" value="ECO:0007669"/>
    <property type="project" value="UniProtKB-KW"/>
</dbReference>
<reference evidence="2 3" key="1">
    <citation type="submission" date="2017-11" db="EMBL/GenBank/DDBJ databases">
        <title>Revised Sequence and Annotation of the Rhodobaca barguzinensis strain alga05 Genome.</title>
        <authorList>
            <person name="Kopejtka K."/>
            <person name="Tomasch J.M."/>
            <person name="Bunk B."/>
            <person name="Koblizek M."/>
        </authorList>
    </citation>
    <scope>NUCLEOTIDE SEQUENCE [LARGE SCALE GENOMIC DNA]</scope>
    <source>
        <strain evidence="3">alga05</strain>
    </source>
</reference>
<dbReference type="Proteomes" id="UP000228948">
    <property type="component" value="Chromosome"/>
</dbReference>
<accession>A0A2K8K882</accession>
<dbReference type="OrthoDB" id="429264at2"/>
<sequence length="379" mass="43125">MTERHCLLMATFNMDVRAWSGVIWEFVDVISQIESADIVAPSNRFFDKDNPSAVPPLRDRLDAKLRSMAGRHVARMPVTILDRDYDLAIYVCQFIHEVEELVQIRDWRSRASKAAIFLLETWPATFPNEARTLAKLDMFDHVFVLNGSSIPELGRYTSTPITQLSTATDVMRTTPVPDHPQRVVDLCCIGRNNPEVHTELLALAKSQGMFYHYDVWKNQNVGESWDAVRQWNAELIRRSRYYLVWDPAHKTAGNRHAGHEQALSTRYFEGAAGGAVLIGSAPDCSEYHAEFDWADAVIPLGHNPASLIADLENDPARISRIRTQNITQSLRRHDWAHRWRRILDVFGMAPTATHIAREHALEARACRADLHKENISIGL</sequence>
<dbReference type="InterPro" id="IPR055259">
    <property type="entry name" value="YkvP/CgeB_Glyco_trans-like"/>
</dbReference>
<evidence type="ECO:0000259" key="1">
    <source>
        <dbReference type="Pfam" id="PF13524"/>
    </source>
</evidence>
<dbReference type="RefSeq" id="WP_071480212.1">
    <property type="nucleotide sequence ID" value="NZ_CP024899.1"/>
</dbReference>
<dbReference type="STRING" id="441209.GCA_001870665_01240"/>
<proteinExistence type="predicted"/>
<keyword evidence="3" id="KW-1185">Reference proteome</keyword>
<name>A0A2K8K882_9RHOB</name>
<keyword evidence="2" id="KW-0808">Transferase</keyword>
<organism evidence="2 3">
    <name type="scientific">Roseinatronobacter bogoriensis subsp. barguzinensis</name>
    <dbReference type="NCBI Taxonomy" id="441209"/>
    <lineage>
        <taxon>Bacteria</taxon>
        <taxon>Pseudomonadati</taxon>
        <taxon>Pseudomonadota</taxon>
        <taxon>Alphaproteobacteria</taxon>
        <taxon>Rhodobacterales</taxon>
        <taxon>Paracoccaceae</taxon>
        <taxon>Roseinatronobacter</taxon>
    </lineage>
</organism>
<feature type="domain" description="Spore protein YkvP/CgeB glycosyl transferase-like" evidence="1">
    <location>
        <begin position="222"/>
        <end position="344"/>
    </location>
</feature>
<dbReference type="KEGG" id="rbg:BG454_07310"/>
<evidence type="ECO:0000313" key="3">
    <source>
        <dbReference type="Proteomes" id="UP000228948"/>
    </source>
</evidence>